<sequence>MSTATYTYNGSTFTYDYDLQNNLRTTHKTPDGRNHRHEYAADGRPTRIIDPAAPSTAVIGYTYDALGSATSRTSATGFLPNTTAIVVDEAHRVRSAVVGADTESFTYNGLGQRTRTTTSSGTSMHFYSQAGRLLLWKNPASVADNRQRTV</sequence>
<reference evidence="1 2" key="1">
    <citation type="submission" date="2016-04" db="EMBL/GenBank/DDBJ databases">
        <title>Complete genome sequence of Dokdonella koreensis DS-123T.</title>
        <authorList>
            <person name="Kim J.F."/>
            <person name="Lee H."/>
            <person name="Kwak M.-J."/>
        </authorList>
    </citation>
    <scope>NUCLEOTIDE SEQUENCE [LARGE SCALE GENOMIC DNA]</scope>
    <source>
        <strain evidence="1 2">DS-123</strain>
    </source>
</reference>
<name>A0A167GAI4_9GAMM</name>
<dbReference type="AlphaFoldDB" id="A0A167GAI4"/>
<dbReference type="NCBIfam" id="TIGR01643">
    <property type="entry name" value="YD_repeat_2x"/>
    <property type="match status" value="1"/>
</dbReference>
<dbReference type="KEGG" id="dko:I596_302"/>
<gene>
    <name evidence="1" type="ORF">I596_302</name>
</gene>
<accession>A0A167GAI4</accession>
<evidence type="ECO:0008006" key="3">
    <source>
        <dbReference type="Google" id="ProtNLM"/>
    </source>
</evidence>
<evidence type="ECO:0000313" key="1">
    <source>
        <dbReference type="EMBL" id="ANB16339.1"/>
    </source>
</evidence>
<keyword evidence="2" id="KW-1185">Reference proteome</keyword>
<dbReference type="Gene3D" id="2.180.10.10">
    <property type="entry name" value="RHS repeat-associated core"/>
    <property type="match status" value="1"/>
</dbReference>
<evidence type="ECO:0000313" key="2">
    <source>
        <dbReference type="Proteomes" id="UP000076830"/>
    </source>
</evidence>
<dbReference type="EMBL" id="CP015249">
    <property type="protein sequence ID" value="ANB16339.1"/>
    <property type="molecule type" value="Genomic_DNA"/>
</dbReference>
<dbReference type="InterPro" id="IPR006530">
    <property type="entry name" value="YD"/>
</dbReference>
<organism evidence="1 2">
    <name type="scientific">Dokdonella koreensis DS-123</name>
    <dbReference type="NCBI Taxonomy" id="1300342"/>
    <lineage>
        <taxon>Bacteria</taxon>
        <taxon>Pseudomonadati</taxon>
        <taxon>Pseudomonadota</taxon>
        <taxon>Gammaproteobacteria</taxon>
        <taxon>Lysobacterales</taxon>
        <taxon>Rhodanobacteraceae</taxon>
        <taxon>Dokdonella</taxon>
    </lineage>
</organism>
<protein>
    <recommendedName>
        <fullName evidence="3">Rhs family protein</fullName>
    </recommendedName>
</protein>
<proteinExistence type="predicted"/>
<dbReference type="Proteomes" id="UP000076830">
    <property type="component" value="Chromosome"/>
</dbReference>